<dbReference type="Pfam" id="PF01636">
    <property type="entry name" value="APH"/>
    <property type="match status" value="1"/>
</dbReference>
<name>A0A2T2PBS5_CORCC</name>
<evidence type="ECO:0000259" key="1">
    <source>
        <dbReference type="Pfam" id="PF01636"/>
    </source>
</evidence>
<evidence type="ECO:0000313" key="3">
    <source>
        <dbReference type="Proteomes" id="UP000240883"/>
    </source>
</evidence>
<dbReference type="InterPro" id="IPR002575">
    <property type="entry name" value="Aminoglycoside_PTrfase"/>
</dbReference>
<gene>
    <name evidence="2" type="ORF">BS50DRAFT_671344</name>
</gene>
<accession>A0A2T2PBS5</accession>
<dbReference type="EMBL" id="KZ678128">
    <property type="protein sequence ID" value="PSN75100.1"/>
    <property type="molecule type" value="Genomic_DNA"/>
</dbReference>
<dbReference type="AlphaFoldDB" id="A0A2T2PBS5"/>
<evidence type="ECO:0000313" key="2">
    <source>
        <dbReference type="EMBL" id="PSN75100.1"/>
    </source>
</evidence>
<dbReference type="STRING" id="1448308.A0A2T2PBS5"/>
<dbReference type="Proteomes" id="UP000240883">
    <property type="component" value="Unassembled WGS sequence"/>
</dbReference>
<dbReference type="Gene3D" id="3.90.1200.10">
    <property type="match status" value="1"/>
</dbReference>
<keyword evidence="3" id="KW-1185">Reference proteome</keyword>
<organism evidence="2 3">
    <name type="scientific">Corynespora cassiicola Philippines</name>
    <dbReference type="NCBI Taxonomy" id="1448308"/>
    <lineage>
        <taxon>Eukaryota</taxon>
        <taxon>Fungi</taxon>
        <taxon>Dikarya</taxon>
        <taxon>Ascomycota</taxon>
        <taxon>Pezizomycotina</taxon>
        <taxon>Dothideomycetes</taxon>
        <taxon>Pleosporomycetidae</taxon>
        <taxon>Pleosporales</taxon>
        <taxon>Corynesporascaceae</taxon>
        <taxon>Corynespora</taxon>
    </lineage>
</organism>
<dbReference type="SUPFAM" id="SSF56112">
    <property type="entry name" value="Protein kinase-like (PK-like)"/>
    <property type="match status" value="1"/>
</dbReference>
<feature type="domain" description="Aminoglycoside phosphotransferase" evidence="1">
    <location>
        <begin position="109"/>
        <end position="242"/>
    </location>
</feature>
<dbReference type="OrthoDB" id="5598852at2759"/>
<sequence length="337" mass="37647">MMKSISIETPRFYAMESSIAEFFATSTGTTRKQCDEMAMSFFKGPFSPVPIQGCFSYTVVGSSPAKLLQFRVPDSDFDIEILKLAQLIHGKLVANTVGHGSIGSSPPLFVYAIDLLPGLTYAEARLAVGDLAKLSPTQYRRQRNTVVDLAKFFAAAWNHPQTADLEPIKEKFTTKLQLLASHLPPRFCPLVHETLHNLPLLFSSSYPSVLTHADFSETNILIDPATGHLTGVIDWAEASILPFGCASWGMKNLLGFMHRGDWQYFSQGAELEELFWYTFERTVDSEIANGNRESIRTAGVVGILLRFGFRWGEGLEEIVVDDDDERIKYLDAFLMRS</sequence>
<proteinExistence type="predicted"/>
<reference evidence="2 3" key="1">
    <citation type="journal article" date="2018" name="Front. Microbiol.">
        <title>Genome-Wide Analysis of Corynespora cassiicola Leaf Fall Disease Putative Effectors.</title>
        <authorList>
            <person name="Lopez D."/>
            <person name="Ribeiro S."/>
            <person name="Label P."/>
            <person name="Fumanal B."/>
            <person name="Venisse J.S."/>
            <person name="Kohler A."/>
            <person name="de Oliveira R.R."/>
            <person name="Labutti K."/>
            <person name="Lipzen A."/>
            <person name="Lail K."/>
            <person name="Bauer D."/>
            <person name="Ohm R.A."/>
            <person name="Barry K.W."/>
            <person name="Spatafora J."/>
            <person name="Grigoriev I.V."/>
            <person name="Martin F.M."/>
            <person name="Pujade-Renaud V."/>
        </authorList>
    </citation>
    <scope>NUCLEOTIDE SEQUENCE [LARGE SCALE GENOMIC DNA]</scope>
    <source>
        <strain evidence="2 3">Philippines</strain>
    </source>
</reference>
<dbReference type="InterPro" id="IPR011009">
    <property type="entry name" value="Kinase-like_dom_sf"/>
</dbReference>
<protein>
    <recommendedName>
        <fullName evidence="1">Aminoglycoside phosphotransferase domain-containing protein</fullName>
    </recommendedName>
</protein>